<reference evidence="2" key="1">
    <citation type="submission" date="2023-05" db="EMBL/GenBank/DDBJ databases">
        <title>Nepenthes gracilis genome sequencing.</title>
        <authorList>
            <person name="Fukushima K."/>
        </authorList>
    </citation>
    <scope>NUCLEOTIDE SEQUENCE</scope>
    <source>
        <strain evidence="2">SING2019-196</strain>
    </source>
</reference>
<dbReference type="EMBL" id="BSYO01000023">
    <property type="protein sequence ID" value="GMH21459.1"/>
    <property type="molecule type" value="Genomic_DNA"/>
</dbReference>
<dbReference type="PANTHER" id="PTHR24209:SF25">
    <property type="entry name" value="PROTEIN DA1-RELATED 1"/>
    <property type="match status" value="1"/>
</dbReference>
<comment type="caution">
    <text evidence="2">The sequence shown here is derived from an EMBL/GenBank/DDBJ whole genome shotgun (WGS) entry which is preliminary data.</text>
</comment>
<evidence type="ECO:0000313" key="2">
    <source>
        <dbReference type="EMBL" id="GMH21459.1"/>
    </source>
</evidence>
<proteinExistence type="predicted"/>
<dbReference type="Pfam" id="PF12315">
    <property type="entry name" value="DA1-like"/>
    <property type="match status" value="1"/>
</dbReference>
<dbReference type="GO" id="GO:0043130">
    <property type="term" value="F:ubiquitin binding"/>
    <property type="evidence" value="ECO:0007669"/>
    <property type="project" value="TreeGrafter"/>
</dbReference>
<evidence type="ECO:0000313" key="3">
    <source>
        <dbReference type="Proteomes" id="UP001279734"/>
    </source>
</evidence>
<dbReference type="Proteomes" id="UP001279734">
    <property type="component" value="Unassembled WGS sequence"/>
</dbReference>
<organism evidence="2 3">
    <name type="scientific">Nepenthes gracilis</name>
    <name type="common">Slender pitcher plant</name>
    <dbReference type="NCBI Taxonomy" id="150966"/>
    <lineage>
        <taxon>Eukaryota</taxon>
        <taxon>Viridiplantae</taxon>
        <taxon>Streptophyta</taxon>
        <taxon>Embryophyta</taxon>
        <taxon>Tracheophyta</taxon>
        <taxon>Spermatophyta</taxon>
        <taxon>Magnoliopsida</taxon>
        <taxon>eudicotyledons</taxon>
        <taxon>Gunneridae</taxon>
        <taxon>Pentapetalae</taxon>
        <taxon>Caryophyllales</taxon>
        <taxon>Nepenthaceae</taxon>
        <taxon>Nepenthes</taxon>
    </lineage>
</organism>
<dbReference type="PANTHER" id="PTHR24209">
    <property type="entry name" value="PROTEIN DA1-RELATED 2"/>
    <property type="match status" value="1"/>
</dbReference>
<name>A0AAD3T2K6_NEPGR</name>
<evidence type="ECO:0000259" key="1">
    <source>
        <dbReference type="Pfam" id="PF12315"/>
    </source>
</evidence>
<dbReference type="InterPro" id="IPR022087">
    <property type="entry name" value="DA1-like_dom"/>
</dbReference>
<sequence length="150" mass="16304">MWLDSELIASFGSSYVASLLSSSSTLLPSSSLGSLTGIGSSKKGKRSQFERKLGEFFKHQIESDGSVAYRDGFKRGTDVARQGIVFAITIMSLMVIGPRAHVTKTMISNYEVTSCKQTTPLQGLSAWTSTNYQQDFMNVACITAQIMILA</sequence>
<feature type="domain" description="Protein DA1-like" evidence="1">
    <location>
        <begin position="1"/>
        <end position="81"/>
    </location>
</feature>
<dbReference type="AlphaFoldDB" id="A0AAD3T2K6"/>
<accession>A0AAD3T2K6</accession>
<dbReference type="InterPro" id="IPR045218">
    <property type="entry name" value="DA1-like"/>
</dbReference>
<protein>
    <recommendedName>
        <fullName evidence="1">Protein DA1-like domain-containing protein</fullName>
    </recommendedName>
</protein>
<keyword evidence="3" id="KW-1185">Reference proteome</keyword>
<gene>
    <name evidence="2" type="ORF">Nepgr_023301</name>
</gene>